<protein>
    <recommendedName>
        <fullName evidence="3">O-succinylhomoserine sulfhydrylase</fullName>
        <shortName evidence="3">OSH sulfhydrylase</shortName>
        <shortName evidence="3">OSHS sulfhydrylase</shortName>
        <ecNumber evidence="3">2.5.1.-</ecNumber>
    </recommendedName>
</protein>
<accession>C4WI66</accession>
<dbReference type="FunFam" id="3.90.1150.10:FF:000033">
    <property type="entry name" value="Cystathionine gamma-synthase"/>
    <property type="match status" value="1"/>
</dbReference>
<dbReference type="InterPro" id="IPR006234">
    <property type="entry name" value="O-succ-hSer_sulfhydrylase"/>
</dbReference>
<dbReference type="EC" id="2.5.1.-" evidence="3"/>
<evidence type="ECO:0000256" key="4">
    <source>
        <dbReference type="RuleBase" id="RU362118"/>
    </source>
</evidence>
<dbReference type="Proteomes" id="UP000004386">
    <property type="component" value="Unassembled WGS sequence"/>
</dbReference>
<dbReference type="Pfam" id="PF01053">
    <property type="entry name" value="Cys_Met_Meta_PP"/>
    <property type="match status" value="1"/>
</dbReference>
<dbReference type="NCBIfam" id="NF005696">
    <property type="entry name" value="PRK07504.1"/>
    <property type="match status" value="1"/>
</dbReference>
<dbReference type="EMBL" id="ACQA01000001">
    <property type="protein sequence ID" value="EEQ94992.1"/>
    <property type="molecule type" value="Genomic_DNA"/>
</dbReference>
<dbReference type="GO" id="GO:0071268">
    <property type="term" value="P:homocysteine biosynthetic process"/>
    <property type="evidence" value="ECO:0007669"/>
    <property type="project" value="InterPro"/>
</dbReference>
<organism evidence="5 6">
    <name type="scientific">Brucella intermedia LMG 3301</name>
    <dbReference type="NCBI Taxonomy" id="641118"/>
    <lineage>
        <taxon>Bacteria</taxon>
        <taxon>Pseudomonadati</taxon>
        <taxon>Pseudomonadota</taxon>
        <taxon>Alphaproteobacteria</taxon>
        <taxon>Hyphomicrobiales</taxon>
        <taxon>Brucellaceae</taxon>
        <taxon>Brucella/Ochrobactrum group</taxon>
        <taxon>Brucella</taxon>
    </lineage>
</organism>
<dbReference type="PANTHER" id="PTHR11808:SF80">
    <property type="entry name" value="CYSTATHIONINE GAMMA-LYASE"/>
    <property type="match status" value="1"/>
</dbReference>
<proteinExistence type="inferred from homology"/>
<dbReference type="FunFam" id="3.40.640.10:FF:000046">
    <property type="entry name" value="Cystathionine gamma-lyase"/>
    <property type="match status" value="1"/>
</dbReference>
<evidence type="ECO:0000256" key="3">
    <source>
        <dbReference type="HAMAP-Rule" id="MF_02056"/>
    </source>
</evidence>
<dbReference type="GO" id="GO:0005737">
    <property type="term" value="C:cytoplasm"/>
    <property type="evidence" value="ECO:0007669"/>
    <property type="project" value="TreeGrafter"/>
</dbReference>
<comment type="catalytic activity">
    <reaction evidence="3">
        <text>O-succinyl-L-homoserine + hydrogen sulfide = L-homocysteine + succinate</text>
        <dbReference type="Rhea" id="RHEA:27826"/>
        <dbReference type="ChEBI" id="CHEBI:29919"/>
        <dbReference type="ChEBI" id="CHEBI:30031"/>
        <dbReference type="ChEBI" id="CHEBI:57661"/>
        <dbReference type="ChEBI" id="CHEBI:58199"/>
    </reaction>
</comment>
<dbReference type="HAMAP" id="MF_02056">
    <property type="entry name" value="MetZ"/>
    <property type="match status" value="1"/>
</dbReference>
<dbReference type="Gene3D" id="3.40.640.10">
    <property type="entry name" value="Type I PLP-dependent aspartate aminotransferase-like (Major domain)"/>
    <property type="match status" value="1"/>
</dbReference>
<dbReference type="InterPro" id="IPR015421">
    <property type="entry name" value="PyrdxlP-dep_Trfase_major"/>
</dbReference>
<keyword evidence="3" id="KW-0028">Amino-acid biosynthesis</keyword>
<comment type="pathway">
    <text evidence="3">Amino-acid biosynthesis; L-methionine biosynthesis via de novo pathway; L-homocysteine from O-succinyl-L-homoserine: step 1/1.</text>
</comment>
<comment type="similarity">
    <text evidence="3">Belongs to the trans-sulfuration enzymes family. MetZ subfamily.</text>
</comment>
<dbReference type="SUPFAM" id="SSF53383">
    <property type="entry name" value="PLP-dependent transferases"/>
    <property type="match status" value="1"/>
</dbReference>
<comment type="subunit">
    <text evidence="3">Homotetramer.</text>
</comment>
<keyword evidence="3" id="KW-0486">Methionine biosynthesis</keyword>
<evidence type="ECO:0000313" key="5">
    <source>
        <dbReference type="EMBL" id="EEQ94992.1"/>
    </source>
</evidence>
<feature type="modified residue" description="N6-(pyridoxal phosphate)lysine" evidence="3">
    <location>
        <position position="312"/>
    </location>
</feature>
<dbReference type="InterPro" id="IPR015424">
    <property type="entry name" value="PyrdxlP-dep_Trfase"/>
</dbReference>
<reference evidence="5 6" key="1">
    <citation type="submission" date="2009-05" db="EMBL/GenBank/DDBJ databases">
        <authorList>
            <person name="Setubal J.C."/>
            <person name="Boyle S."/>
            <person name="Crasta O.R."/>
            <person name="Gillespie J.J."/>
            <person name="Kenyon R.W."/>
            <person name="Lu J."/>
            <person name="Mane S."/>
            <person name="Nagrani S."/>
            <person name="Shallom J.M."/>
            <person name="Shallom S."/>
            <person name="Shukla M."/>
            <person name="Snyder E.E."/>
            <person name="Sobral B.W."/>
            <person name="Wattam A.R."/>
            <person name="Will R."/>
            <person name="Williams K."/>
            <person name="Yoo H."/>
            <person name="Munk C."/>
            <person name="Tapia R."/>
            <person name="Green L."/>
            <person name="Rogers Y."/>
            <person name="Detter J.C."/>
            <person name="Bruce D."/>
            <person name="Brettin T.S."/>
            <person name="Tsolis R."/>
        </authorList>
    </citation>
    <scope>NUCLEOTIDE SEQUENCE [LARGE SCALE GENOMIC DNA]</scope>
    <source>
        <strain evidence="5 6">LMG 3301</strain>
    </source>
</reference>
<dbReference type="InterPro" id="IPR015422">
    <property type="entry name" value="PyrdxlP-dep_Trfase_small"/>
</dbReference>
<keyword evidence="5" id="KW-0378">Hydrolase</keyword>
<comment type="cofactor">
    <cofactor evidence="1 3 4">
        <name>pyridoxal 5'-phosphate</name>
        <dbReference type="ChEBI" id="CHEBI:597326"/>
    </cofactor>
</comment>
<name>C4WI66_9HYPH</name>
<dbReference type="GO" id="GO:0016846">
    <property type="term" value="F:carbon-sulfur lyase activity"/>
    <property type="evidence" value="ECO:0007669"/>
    <property type="project" value="TreeGrafter"/>
</dbReference>
<gene>
    <name evidence="3 5" type="primary">metZ</name>
    <name evidence="5" type="ORF">OINT_1000334</name>
</gene>
<comment type="function">
    <text evidence="3">Catalyzes the formation of L-homocysteine from O-succinyl-L-homoserine (OSHS) and hydrogen sulfide.</text>
</comment>
<dbReference type="GO" id="GO:0019346">
    <property type="term" value="P:transsulfuration"/>
    <property type="evidence" value="ECO:0007669"/>
    <property type="project" value="InterPro"/>
</dbReference>
<sequence>MPTLPAARNRVFRRNQSIFMAPRMRFSRNALVSALTAPRNRHNGKLFRGDLAGRLAATLKNSLKKAAVRYRPFAFSQGRFFIGRRGSTSCPGRPAFRQVGKMTTENTRKFRPATELVHAGSLRSGFAEMSEAMFLTQGFLYPNAEAAEARFKGEDPGFIYSRYANPTTDMFEKRMCALEGAEEARATASGMAAVAAAILCQVQAGDHVISARAVFGSCRYIVETILPKYGVEISIIDGSNIENWKAAVRPNTKVMFLESPSNPTLEIIDIAAVAQVANEAGAKLIVDNVFATPLFQKPLELGAHIVVYSATKHIDGQGRCLGGVVLSDREWIENTLQDYFRHTGPGLSPFNAWIMLKGLETLSVRVRQQTLSAAAVADFLAGKQGVKRVIYPGRADHPQADIIAKQMTGGSTLIALELEGGKEAAFKFQNALQVFSISNNLGDAKSLITHPATTTHKNLTDEAKAELGISDGLLRISLGLEDTDDLVEDVEAALKVAR</sequence>
<dbReference type="GO" id="GO:0071266">
    <property type="term" value="P:'de novo' L-methionine biosynthetic process"/>
    <property type="evidence" value="ECO:0007669"/>
    <property type="project" value="UniProtKB-UniRule"/>
</dbReference>
<dbReference type="GO" id="GO:0030170">
    <property type="term" value="F:pyridoxal phosphate binding"/>
    <property type="evidence" value="ECO:0007669"/>
    <property type="project" value="UniProtKB-UniRule"/>
</dbReference>
<dbReference type="NCBIfam" id="TIGR01325">
    <property type="entry name" value="O_suc_HS_sulf"/>
    <property type="match status" value="1"/>
</dbReference>
<evidence type="ECO:0000256" key="2">
    <source>
        <dbReference type="ARBA" id="ARBA00022898"/>
    </source>
</evidence>
<dbReference type="CDD" id="cd00614">
    <property type="entry name" value="CGS_like"/>
    <property type="match status" value="1"/>
</dbReference>
<dbReference type="GO" id="GO:0016787">
    <property type="term" value="F:hydrolase activity"/>
    <property type="evidence" value="ECO:0007669"/>
    <property type="project" value="UniProtKB-KW"/>
</dbReference>
<dbReference type="InterPro" id="IPR000277">
    <property type="entry name" value="Cys/Met-Metab_PyrdxlP-dep_enz"/>
</dbReference>
<dbReference type="HOGENOM" id="CLU_018986_2_0_5"/>
<evidence type="ECO:0000256" key="1">
    <source>
        <dbReference type="ARBA" id="ARBA00001933"/>
    </source>
</evidence>
<dbReference type="PANTHER" id="PTHR11808">
    <property type="entry name" value="TRANS-SULFURATION ENZYME FAMILY MEMBER"/>
    <property type="match status" value="1"/>
</dbReference>
<dbReference type="Gene3D" id="3.90.1150.10">
    <property type="entry name" value="Aspartate Aminotransferase, domain 1"/>
    <property type="match status" value="1"/>
</dbReference>
<keyword evidence="2 3" id="KW-0663">Pyridoxal phosphate</keyword>
<evidence type="ECO:0000313" key="6">
    <source>
        <dbReference type="Proteomes" id="UP000004386"/>
    </source>
</evidence>
<dbReference type="GO" id="GO:0016765">
    <property type="term" value="F:transferase activity, transferring alkyl or aryl (other than methyl) groups"/>
    <property type="evidence" value="ECO:0007669"/>
    <property type="project" value="UniProtKB-UniRule"/>
</dbReference>
<keyword evidence="3" id="KW-0808">Transferase</keyword>
<dbReference type="UniPathway" id="UPA00051">
    <property type="reaction ID" value="UER00449"/>
</dbReference>
<comment type="caution">
    <text evidence="5">The sequence shown here is derived from an EMBL/GenBank/DDBJ whole genome shotgun (WGS) entry which is preliminary data.</text>
</comment>
<dbReference type="AlphaFoldDB" id="C4WI66"/>